<dbReference type="AlphaFoldDB" id="A0A3E0TMH9"/>
<dbReference type="Pfam" id="PF04304">
    <property type="entry name" value="DUF454"/>
    <property type="match status" value="1"/>
</dbReference>
<keyword evidence="1" id="KW-0997">Cell inner membrane</keyword>
<keyword evidence="1" id="KW-1003">Cell membrane</keyword>
<comment type="subcellular location">
    <subcellularLocation>
        <location evidence="1">Cell inner membrane</location>
        <topology evidence="1">Multi-pass membrane protein</topology>
    </subcellularLocation>
</comment>
<proteinExistence type="predicted"/>
<dbReference type="RefSeq" id="WP_116006895.1">
    <property type="nucleotide sequence ID" value="NZ_QUOU01000001.1"/>
</dbReference>
<evidence type="ECO:0000256" key="1">
    <source>
        <dbReference type="PIRNR" id="PIRNR016789"/>
    </source>
</evidence>
<evidence type="ECO:0000313" key="4">
    <source>
        <dbReference type="Proteomes" id="UP000256478"/>
    </source>
</evidence>
<comment type="caution">
    <text evidence="3">The sequence shown here is derived from an EMBL/GenBank/DDBJ whole genome shotgun (WGS) entry which is preliminary data.</text>
</comment>
<dbReference type="PIRSF" id="PIRSF016789">
    <property type="entry name" value="DUF454"/>
    <property type="match status" value="1"/>
</dbReference>
<evidence type="ECO:0000313" key="3">
    <source>
        <dbReference type="EMBL" id="REL25769.1"/>
    </source>
</evidence>
<keyword evidence="2" id="KW-0812">Transmembrane</keyword>
<keyword evidence="2" id="KW-1133">Transmembrane helix</keyword>
<dbReference type="GO" id="GO:0005886">
    <property type="term" value="C:plasma membrane"/>
    <property type="evidence" value="ECO:0007669"/>
    <property type="project" value="UniProtKB-SubCell"/>
</dbReference>
<gene>
    <name evidence="3" type="ORF">DXX93_03825</name>
</gene>
<feature type="transmembrane region" description="Helical" evidence="2">
    <location>
        <begin position="101"/>
        <end position="119"/>
    </location>
</feature>
<protein>
    <recommendedName>
        <fullName evidence="1">Inner membrane protein</fullName>
    </recommendedName>
</protein>
<organism evidence="3 4">
    <name type="scientific">Thalassotalea euphylliae</name>
    <dbReference type="NCBI Taxonomy" id="1655234"/>
    <lineage>
        <taxon>Bacteria</taxon>
        <taxon>Pseudomonadati</taxon>
        <taxon>Pseudomonadota</taxon>
        <taxon>Gammaproteobacteria</taxon>
        <taxon>Alteromonadales</taxon>
        <taxon>Colwelliaceae</taxon>
        <taxon>Thalassotalea</taxon>
    </lineage>
</organism>
<sequence length="127" mass="14016">MHISRIAYTAIGLLFVGLGVLGAALPVLPTTPFLIVAAGCFAKSSPRLHQMLLANRVFGPLIRDWQTHRSIPKRGKRIALVSMVLACAWSCHVLQSYFWGALVIGLIAGPFIFIWRLPITENLDIHD</sequence>
<reference evidence="3 4" key="1">
    <citation type="submission" date="2018-08" db="EMBL/GenBank/DDBJ databases">
        <title>Thalassotalea euphylliae genome.</title>
        <authorList>
            <person name="Summers S."/>
            <person name="Rice S.A."/>
            <person name="Freckelton M.L."/>
            <person name="Nedved B.T."/>
            <person name="Hadfield M.G."/>
        </authorList>
    </citation>
    <scope>NUCLEOTIDE SEQUENCE [LARGE SCALE GENOMIC DNA]</scope>
    <source>
        <strain evidence="3 4">H1</strain>
    </source>
</reference>
<accession>A0A3E0TMH9</accession>
<keyword evidence="1 2" id="KW-0472">Membrane</keyword>
<dbReference type="InterPro" id="IPR007401">
    <property type="entry name" value="DUF454"/>
</dbReference>
<dbReference type="OrthoDB" id="9816293at2"/>
<evidence type="ECO:0000256" key="2">
    <source>
        <dbReference type="SAM" id="Phobius"/>
    </source>
</evidence>
<dbReference type="Proteomes" id="UP000256478">
    <property type="component" value="Unassembled WGS sequence"/>
</dbReference>
<dbReference type="EMBL" id="QUOU01000001">
    <property type="protein sequence ID" value="REL25769.1"/>
    <property type="molecule type" value="Genomic_DNA"/>
</dbReference>
<dbReference type="PANTHER" id="PTHR35813">
    <property type="entry name" value="INNER MEMBRANE PROTEIN YBAN"/>
    <property type="match status" value="1"/>
</dbReference>
<feature type="transmembrane region" description="Helical" evidence="2">
    <location>
        <begin position="6"/>
        <end position="28"/>
    </location>
</feature>
<dbReference type="PANTHER" id="PTHR35813:SF1">
    <property type="entry name" value="INNER MEMBRANE PROTEIN YBAN"/>
    <property type="match status" value="1"/>
</dbReference>
<name>A0A3E0TMH9_9GAMM</name>